<evidence type="ECO:0000256" key="11">
    <source>
        <dbReference type="ARBA" id="ARBA00040752"/>
    </source>
</evidence>
<dbReference type="PANTHER" id="PTHR33392">
    <property type="entry name" value="POLYISOPRENYL-TEICHOIC ACID--PEPTIDOGLYCAN TEICHOIC ACID TRANSFERASE TAGU"/>
    <property type="match status" value="1"/>
</dbReference>
<evidence type="ECO:0000256" key="2">
    <source>
        <dbReference type="ARBA" id="ARBA00006068"/>
    </source>
</evidence>
<evidence type="ECO:0000256" key="4">
    <source>
        <dbReference type="ARBA" id="ARBA00022692"/>
    </source>
</evidence>
<dbReference type="OrthoDB" id="9782542at2"/>
<dbReference type="InterPro" id="IPR004474">
    <property type="entry name" value="LytR_CpsA_psr"/>
</dbReference>
<evidence type="ECO:0000256" key="13">
    <source>
        <dbReference type="SAM" id="Phobius"/>
    </source>
</evidence>
<evidence type="ECO:0000256" key="1">
    <source>
        <dbReference type="ARBA" id="ARBA00004401"/>
    </source>
</evidence>
<keyword evidence="4 13" id="KW-0812">Transmembrane</keyword>
<dbReference type="NCBIfam" id="TIGR00350">
    <property type="entry name" value="lytR_cpsA_psr"/>
    <property type="match status" value="1"/>
</dbReference>
<gene>
    <name evidence="15" type="ORF">EAF07_02980</name>
</gene>
<protein>
    <recommendedName>
        <fullName evidence="11">Regulatory protein MsrR</fullName>
    </recommendedName>
</protein>
<feature type="domain" description="Cell envelope-related transcriptional attenuator" evidence="14">
    <location>
        <begin position="227"/>
        <end position="402"/>
    </location>
</feature>
<dbReference type="Proteomes" id="UP000279194">
    <property type="component" value="Unassembled WGS sequence"/>
</dbReference>
<comment type="caution">
    <text evidence="15">The sequence shown here is derived from an EMBL/GenBank/DDBJ whole genome shotgun (WGS) entry which is preliminary data.</text>
</comment>
<organism evidence="15 16">
    <name type="scientific">Streptococcus hillyeri</name>
    <dbReference type="NCBI Taxonomy" id="2282420"/>
    <lineage>
        <taxon>Bacteria</taxon>
        <taxon>Bacillati</taxon>
        <taxon>Bacillota</taxon>
        <taxon>Bacilli</taxon>
        <taxon>Lactobacillales</taxon>
        <taxon>Streptococcaceae</taxon>
        <taxon>Streptococcus</taxon>
    </lineage>
</organism>
<dbReference type="PANTHER" id="PTHR33392:SF8">
    <property type="entry name" value="REGULATORY PROTEIN MSRR"/>
    <property type="match status" value="1"/>
</dbReference>
<evidence type="ECO:0000256" key="6">
    <source>
        <dbReference type="ARBA" id="ARBA00022989"/>
    </source>
</evidence>
<keyword evidence="8 13" id="KW-0472">Membrane</keyword>
<dbReference type="Pfam" id="PF03816">
    <property type="entry name" value="LytR_cpsA_psr"/>
    <property type="match status" value="1"/>
</dbReference>
<dbReference type="InterPro" id="IPR050922">
    <property type="entry name" value="LytR/CpsA/Psr_CW_biosynth"/>
</dbReference>
<evidence type="ECO:0000256" key="7">
    <source>
        <dbReference type="ARBA" id="ARBA00023015"/>
    </source>
</evidence>
<dbReference type="Gene3D" id="3.40.630.190">
    <property type="entry name" value="LCP protein"/>
    <property type="match status" value="1"/>
</dbReference>
<comment type="similarity">
    <text evidence="2">Belongs to the LytR/CpsA/Psr (LCP) family.</text>
</comment>
<reference evidence="15 16" key="1">
    <citation type="submission" date="2018-10" db="EMBL/GenBank/DDBJ databases">
        <title>Streptococcus hillyeri sp. nov., isolated from equine tracheal sample.</title>
        <authorList>
            <person name="Macfadyen A.C."/>
            <person name="Waller A."/>
            <person name="Paterson G.K."/>
        </authorList>
    </citation>
    <scope>NUCLEOTIDE SEQUENCE [LARGE SCALE GENOMIC DNA]</scope>
    <source>
        <strain evidence="15 16">28462</strain>
    </source>
</reference>
<comment type="function">
    <text evidence="10">Involved in SarA attenuation. Affects resistance to oxacillin and teicoplanin, as well as the synthesis of virulence factors.</text>
</comment>
<evidence type="ECO:0000256" key="8">
    <source>
        <dbReference type="ARBA" id="ARBA00023136"/>
    </source>
</evidence>
<comment type="subcellular location">
    <subcellularLocation>
        <location evidence="1">Cell membrane</location>
        <topology evidence="1">Single-pass type II membrane protein</topology>
    </subcellularLocation>
</comment>
<keyword evidence="3" id="KW-1003">Cell membrane</keyword>
<name>A0A3L9DXH1_9STRE</name>
<keyword evidence="16" id="KW-1185">Reference proteome</keyword>
<proteinExistence type="inferred from homology"/>
<evidence type="ECO:0000313" key="16">
    <source>
        <dbReference type="Proteomes" id="UP000279194"/>
    </source>
</evidence>
<dbReference type="AlphaFoldDB" id="A0A3L9DXH1"/>
<evidence type="ECO:0000259" key="14">
    <source>
        <dbReference type="Pfam" id="PF03816"/>
    </source>
</evidence>
<keyword evidence="5" id="KW-0735">Signal-anchor</keyword>
<keyword evidence="6 13" id="KW-1133">Transmembrane helix</keyword>
<evidence type="ECO:0000313" key="15">
    <source>
        <dbReference type="EMBL" id="RLY04419.1"/>
    </source>
</evidence>
<dbReference type="EMBL" id="RCVM01000003">
    <property type="protein sequence ID" value="RLY04419.1"/>
    <property type="molecule type" value="Genomic_DNA"/>
</dbReference>
<evidence type="ECO:0000256" key="5">
    <source>
        <dbReference type="ARBA" id="ARBA00022968"/>
    </source>
</evidence>
<feature type="compositionally biased region" description="Polar residues" evidence="12">
    <location>
        <begin position="48"/>
        <end position="60"/>
    </location>
</feature>
<evidence type="ECO:0000256" key="10">
    <source>
        <dbReference type="ARBA" id="ARBA00037178"/>
    </source>
</evidence>
<accession>A0A3L9DXH1</accession>
<dbReference type="GO" id="GO:0005886">
    <property type="term" value="C:plasma membrane"/>
    <property type="evidence" value="ECO:0007669"/>
    <property type="project" value="UniProtKB-SubCell"/>
</dbReference>
<evidence type="ECO:0000256" key="12">
    <source>
        <dbReference type="SAM" id="MobiDB-lite"/>
    </source>
</evidence>
<feature type="region of interest" description="Disordered" evidence="12">
    <location>
        <begin position="47"/>
        <end position="145"/>
    </location>
</feature>
<dbReference type="RefSeq" id="WP_121834801.1">
    <property type="nucleotide sequence ID" value="NZ_CP163513.1"/>
</dbReference>
<feature type="compositionally biased region" description="Basic and acidic residues" evidence="12">
    <location>
        <begin position="114"/>
        <end position="145"/>
    </location>
</feature>
<sequence>MADRRLEVLTHHEALRYDYLSKNIHFLNPKEKAELDHLNAKLAGEVPVSSQPVRSAQNPINGLPVYPRADERKSYSRQSRRQSRELPPYPSREASAFGTEEQIERAKGLPAYPRQEKVRTSSRPRPQDKVQRPLKEKPVRVKPEKPVKKKRRFSIKRFFQWLGIIILLILIGMVIMFFKGVSDVTSGKNHYQPAQTEVFNGEDALDGTNILILGSDKRVTQNATDARTDTIMVMNIGGSDGKIKLASFMRDTLVNIPGYSSDDYSTDLKLNSSFNLGEQDGDQGAEFVRQALKHNFDIDIKYYVMIDFETFAIAIDTLFPEGVDIDATFETVGGEMVTEVEVPDDLGYAQGGAMYQTISVGKQKMDGKTLLNYARFRGDDTADFGRVKRQQQVLSAIFSQVKNPAKLFTGSAALGKIYALTSTNVSYPVLLAEGLGVLTSGQSGIERLTVPKQGDWVDTYDMYGGLGLDIDRENYKELLAQMGFR</sequence>
<evidence type="ECO:0000256" key="9">
    <source>
        <dbReference type="ARBA" id="ARBA00023163"/>
    </source>
</evidence>
<keyword evidence="7" id="KW-0805">Transcription regulation</keyword>
<feature type="transmembrane region" description="Helical" evidence="13">
    <location>
        <begin position="158"/>
        <end position="178"/>
    </location>
</feature>
<evidence type="ECO:0000256" key="3">
    <source>
        <dbReference type="ARBA" id="ARBA00022475"/>
    </source>
</evidence>
<keyword evidence="9" id="KW-0804">Transcription</keyword>